<organism evidence="1 2">
    <name type="scientific">Cyphellophora attinorum</name>
    <dbReference type="NCBI Taxonomy" id="1664694"/>
    <lineage>
        <taxon>Eukaryota</taxon>
        <taxon>Fungi</taxon>
        <taxon>Dikarya</taxon>
        <taxon>Ascomycota</taxon>
        <taxon>Pezizomycotina</taxon>
        <taxon>Eurotiomycetes</taxon>
        <taxon>Chaetothyriomycetidae</taxon>
        <taxon>Chaetothyriales</taxon>
        <taxon>Cyphellophoraceae</taxon>
        <taxon>Cyphellophora</taxon>
    </lineage>
</organism>
<protein>
    <submittedName>
        <fullName evidence="1">Uncharacterized protein</fullName>
    </submittedName>
</protein>
<dbReference type="Proteomes" id="UP000038010">
    <property type="component" value="Unassembled WGS sequence"/>
</dbReference>
<evidence type="ECO:0000313" key="2">
    <source>
        <dbReference type="Proteomes" id="UP000038010"/>
    </source>
</evidence>
<accession>A0A0N0NJF2</accession>
<gene>
    <name evidence="1" type="ORF">AB675_11780</name>
</gene>
<reference evidence="1 2" key="1">
    <citation type="submission" date="2015-06" db="EMBL/GenBank/DDBJ databases">
        <title>Draft genome of the ant-associated black yeast Phialophora attae CBS 131958.</title>
        <authorList>
            <person name="Moreno L.F."/>
            <person name="Stielow B.J."/>
            <person name="de Hoog S."/>
            <person name="Vicente V.A."/>
            <person name="Weiss V.A."/>
            <person name="de Vries M."/>
            <person name="Cruz L.M."/>
            <person name="Souza E.M."/>
        </authorList>
    </citation>
    <scope>NUCLEOTIDE SEQUENCE [LARGE SCALE GENOMIC DNA]</scope>
    <source>
        <strain evidence="1 2">CBS 131958</strain>
    </source>
</reference>
<dbReference type="RefSeq" id="XP_017996801.1">
    <property type="nucleotide sequence ID" value="XM_018140656.1"/>
</dbReference>
<dbReference type="VEuPathDB" id="FungiDB:AB675_11780"/>
<name>A0A0N0NJF2_9EURO</name>
<comment type="caution">
    <text evidence="1">The sequence shown here is derived from an EMBL/GenBank/DDBJ whole genome shotgun (WGS) entry which is preliminary data.</text>
</comment>
<keyword evidence="2" id="KW-1185">Reference proteome</keyword>
<proteinExistence type="predicted"/>
<evidence type="ECO:0000313" key="1">
    <source>
        <dbReference type="EMBL" id="KPI36838.1"/>
    </source>
</evidence>
<dbReference type="GeneID" id="28732537"/>
<dbReference type="EMBL" id="LFJN01000028">
    <property type="protein sequence ID" value="KPI36838.1"/>
    <property type="molecule type" value="Genomic_DNA"/>
</dbReference>
<sequence length="336" mass="37748">MSKIPAAPAWDKPNPNLNTMPTEILKKIIGYTVPDNLDINITNVHRIGMTSISWSPEWVSNLRLVSRRIRKVVLVAMVKNCGIHFTMGEPEVRKMLKASGESIRGKMKEWVKSQYNLSVGEEKTSLGGVVHKVVSVDLAWTQVVGDMAGWELTHSPETYAFVWEYAESRIEGQLQDTKLQTGGLRNLAASGHRVNMYVILSSAVIAPPWDKRKPELGSMPFEILEKIVAFAIGQTVSIEMSFKGRGPLAVSNTLHGAIKWYQARIPNLLLTSKRFRRVTQSLLPKLDTQLIIEVQNADALNSSMERDAFARSRTYRLALRHFMKLVGTVPDKQWIG</sequence>
<dbReference type="AlphaFoldDB" id="A0A0N0NJF2"/>